<reference evidence="2" key="1">
    <citation type="submission" date="2014-09" db="EMBL/GenBank/DDBJ databases">
        <authorList>
            <person name="Gomez-Valero L."/>
        </authorList>
    </citation>
    <scope>NUCLEOTIDE SEQUENCE [LARGE SCALE GENOMIC DNA]</scope>
    <source>
        <strain evidence="2">ATCC35250</strain>
    </source>
</reference>
<dbReference type="OrthoDB" id="5651975at2"/>
<dbReference type="STRING" id="449.LHA_2494"/>
<dbReference type="PATRIC" id="fig|449.7.peg.1121"/>
<dbReference type="Proteomes" id="UP000032803">
    <property type="component" value="Chromosome I"/>
</dbReference>
<evidence type="ECO:0000313" key="1">
    <source>
        <dbReference type="EMBL" id="CEK11505.1"/>
    </source>
</evidence>
<protein>
    <submittedName>
        <fullName evidence="1">Uncharacterized protein</fullName>
    </submittedName>
</protein>
<dbReference type="RefSeq" id="WP_045106695.1">
    <property type="nucleotide sequence ID" value="NZ_LN681225.1"/>
</dbReference>
<proteinExistence type="predicted"/>
<dbReference type="Pfam" id="PF07642">
    <property type="entry name" value="BBP2"/>
    <property type="match status" value="1"/>
</dbReference>
<organism evidence="1 2">
    <name type="scientific">Legionella hackeliae</name>
    <dbReference type="NCBI Taxonomy" id="449"/>
    <lineage>
        <taxon>Bacteria</taxon>
        <taxon>Pseudomonadati</taxon>
        <taxon>Pseudomonadota</taxon>
        <taxon>Gammaproteobacteria</taxon>
        <taxon>Legionellales</taxon>
        <taxon>Legionellaceae</taxon>
        <taxon>Legionella</taxon>
    </lineage>
</organism>
<accession>A0A0A8URL4</accession>
<dbReference type="AlphaFoldDB" id="A0A0A8URL4"/>
<sequence>MDLWINKLAYGSGSNARSLTLTSTYQRGIFFTRGEVSLVEANNITAGSAFGRDGTKHSQSRLLIESGILF</sequence>
<dbReference type="KEGG" id="lha:LHA_2494"/>
<keyword evidence="2" id="KW-1185">Reference proteome</keyword>
<gene>
    <name evidence="1" type="ORF">LHA_2494</name>
</gene>
<dbReference type="EMBL" id="LN681225">
    <property type="protein sequence ID" value="CEK11505.1"/>
    <property type="molecule type" value="Genomic_DNA"/>
</dbReference>
<dbReference type="HOGENOM" id="CLU_2752886_0_0_6"/>
<name>A0A0A8URL4_LEGHA</name>
<dbReference type="InterPro" id="IPR011486">
    <property type="entry name" value="BBP2"/>
</dbReference>
<evidence type="ECO:0000313" key="2">
    <source>
        <dbReference type="Proteomes" id="UP000032803"/>
    </source>
</evidence>